<dbReference type="PROSITE" id="PS51257">
    <property type="entry name" value="PROKAR_LIPOPROTEIN"/>
    <property type="match status" value="1"/>
</dbReference>
<gene>
    <name evidence="7" type="primary">sypB</name>
    <name evidence="7" type="ORF">GCM10007916_23620</name>
</gene>
<dbReference type="Pfam" id="PF00691">
    <property type="entry name" value="OmpA"/>
    <property type="match status" value="1"/>
</dbReference>
<dbReference type="CDD" id="cd07185">
    <property type="entry name" value="OmpA_C-like"/>
    <property type="match status" value="1"/>
</dbReference>
<evidence type="ECO:0000256" key="1">
    <source>
        <dbReference type="ARBA" id="ARBA00004442"/>
    </source>
</evidence>
<organism evidence="7 8">
    <name type="scientific">Psychromonas marina</name>
    <dbReference type="NCBI Taxonomy" id="88364"/>
    <lineage>
        <taxon>Bacteria</taxon>
        <taxon>Pseudomonadati</taxon>
        <taxon>Pseudomonadota</taxon>
        <taxon>Gammaproteobacteria</taxon>
        <taxon>Alteromonadales</taxon>
        <taxon>Psychromonadaceae</taxon>
        <taxon>Psychromonas</taxon>
    </lineage>
</organism>
<keyword evidence="3" id="KW-0998">Cell outer membrane</keyword>
<comment type="caution">
    <text evidence="7">The sequence shown here is derived from an EMBL/GenBank/DDBJ whole genome shotgun (WGS) entry which is preliminary data.</text>
</comment>
<evidence type="ECO:0000256" key="3">
    <source>
        <dbReference type="ARBA" id="ARBA00023237"/>
    </source>
</evidence>
<dbReference type="InterPro" id="IPR050330">
    <property type="entry name" value="Bact_OuterMem_StrucFunc"/>
</dbReference>
<sequence>MRPLIQTTVTAVSLAVLLTTSGCSSKPPQGKGGLAEHDYSNQNNDYSNAADHPIGLENAVYFEQQLSQRHLDALLAAGANTCFPASITTIKIRQARIARQLQGGLELDAVNDLIIQRDQLSRLERRLNYVQLQDSCLPSDSYNGNVSGNIAKSAMPMAESNQSLTALSEQQLKEINALLNNNNQFVINSTALNPRYIGQLSEATQLLRAHPQYHLKLTGHADSKGDPAENVKLSLARASQVERYLLIFGLSPNNIEVNGSGSNEPLFSDDQPQVRLVNRRVSIELINANNSPEVTPK</sequence>
<evidence type="ECO:0000256" key="5">
    <source>
        <dbReference type="SAM" id="MobiDB-lite"/>
    </source>
</evidence>
<protein>
    <submittedName>
        <fullName evidence="7">Membrane protein</fullName>
    </submittedName>
</protein>
<dbReference type="PROSITE" id="PS51123">
    <property type="entry name" value="OMPA_2"/>
    <property type="match status" value="1"/>
</dbReference>
<proteinExistence type="predicted"/>
<dbReference type="RefSeq" id="WP_284204417.1">
    <property type="nucleotide sequence ID" value="NZ_BSPQ01000013.1"/>
</dbReference>
<keyword evidence="2 4" id="KW-0472">Membrane</keyword>
<evidence type="ECO:0000259" key="6">
    <source>
        <dbReference type="PROSITE" id="PS51123"/>
    </source>
</evidence>
<name>A0ABQ6E1L8_9GAMM</name>
<evidence type="ECO:0000256" key="4">
    <source>
        <dbReference type="PROSITE-ProRule" id="PRU00473"/>
    </source>
</evidence>
<reference evidence="8" key="1">
    <citation type="journal article" date="2019" name="Int. J. Syst. Evol. Microbiol.">
        <title>The Global Catalogue of Microorganisms (GCM) 10K type strain sequencing project: providing services to taxonomists for standard genome sequencing and annotation.</title>
        <authorList>
            <consortium name="The Broad Institute Genomics Platform"/>
            <consortium name="The Broad Institute Genome Sequencing Center for Infectious Disease"/>
            <person name="Wu L."/>
            <person name="Ma J."/>
        </authorList>
    </citation>
    <scope>NUCLEOTIDE SEQUENCE [LARGE SCALE GENOMIC DNA]</scope>
    <source>
        <strain evidence="8">NBRC 103166</strain>
    </source>
</reference>
<dbReference type="SUPFAM" id="SSF103088">
    <property type="entry name" value="OmpA-like"/>
    <property type="match status" value="1"/>
</dbReference>
<dbReference type="PANTHER" id="PTHR30329">
    <property type="entry name" value="STATOR ELEMENT OF FLAGELLAR MOTOR COMPLEX"/>
    <property type="match status" value="1"/>
</dbReference>
<dbReference type="PRINTS" id="PR01021">
    <property type="entry name" value="OMPADOMAIN"/>
</dbReference>
<dbReference type="InterPro" id="IPR006664">
    <property type="entry name" value="OMP_bac"/>
</dbReference>
<feature type="domain" description="OmpA-like" evidence="6">
    <location>
        <begin position="172"/>
        <end position="289"/>
    </location>
</feature>
<dbReference type="EMBL" id="BSPQ01000013">
    <property type="protein sequence ID" value="GLS91293.1"/>
    <property type="molecule type" value="Genomic_DNA"/>
</dbReference>
<evidence type="ECO:0000313" key="8">
    <source>
        <dbReference type="Proteomes" id="UP001157353"/>
    </source>
</evidence>
<dbReference type="InterPro" id="IPR006665">
    <property type="entry name" value="OmpA-like"/>
</dbReference>
<accession>A0ABQ6E1L8</accession>
<dbReference type="Proteomes" id="UP001157353">
    <property type="component" value="Unassembled WGS sequence"/>
</dbReference>
<evidence type="ECO:0000256" key="2">
    <source>
        <dbReference type="ARBA" id="ARBA00023136"/>
    </source>
</evidence>
<dbReference type="Gene3D" id="3.30.1330.60">
    <property type="entry name" value="OmpA-like domain"/>
    <property type="match status" value="1"/>
</dbReference>
<dbReference type="InterPro" id="IPR036737">
    <property type="entry name" value="OmpA-like_sf"/>
</dbReference>
<comment type="subcellular location">
    <subcellularLocation>
        <location evidence="1">Cell outer membrane</location>
    </subcellularLocation>
</comment>
<dbReference type="PANTHER" id="PTHR30329:SF21">
    <property type="entry name" value="LIPOPROTEIN YIAD-RELATED"/>
    <property type="match status" value="1"/>
</dbReference>
<feature type="region of interest" description="Disordered" evidence="5">
    <location>
        <begin position="24"/>
        <end position="44"/>
    </location>
</feature>
<evidence type="ECO:0000313" key="7">
    <source>
        <dbReference type="EMBL" id="GLS91293.1"/>
    </source>
</evidence>
<keyword evidence="8" id="KW-1185">Reference proteome</keyword>